<sequence length="705" mass="82039">MGVFITTTNSLTPHVTNERSQVSEQELSRYITNIMKEHQKLNEINDMSMVNDHNVDNEFQIPLIKVLESTLKAAKDYNPAAQYTILQTITNVVINEGQQSDKYRSFYKEVGWDLLEWIEPFMYTANGEESINSKVRRNATLLFRRIAQQVSEKEVMMLAMEKMSMVDWDDIVLDEEKSIREAIKMVEYFEIFGEALERLKSSTMILDRIIYPTHYCSKVIQFLETILYEHSSWGDNERPMSQWDQIMFVVMNSLLDFVEYCKCTTMVNNNKHPLFNGKLESKPESSDLGQDSDEVKRWYLGVYLLNLIFDKLILNMDMDLTTIYSHLYQWKYNIKRPFQNKSKTIEMYTPGRKTKMLDLVFRCARIAKSLGITFDSLLRLRRFLGEPKHDGSEEEQEKNEKEKVNSNIFTLSYSGITSLLAISIYDAYIVGPAFDMSHLGLLPIIIYPQWIGREMLGPILRLITEPQRTNRVDKGLFLLIYLAKHVNVKIDQQMLVEYQLPGPLITLQKFDLLQGLEIISSTAAMCPNADLRYGAYQMIRCFIDMCTAEAQLFVFLKLLESCPFQPMRAATVNLLKDRIANAFENDNDPNLFNSHVIADKFFPLLFQKPSPSKLWETYGYEMQVLNLYLYLLMRDKSKNQSGVWDDNIIDSVKITYLEPLKKIIEILHKENSANDDETRQSHAMQLSLLSNTLDQVNELLDKKNN</sequence>
<dbReference type="InterPro" id="IPR013877">
    <property type="entry name" value="YAP-bd/ALF4/Glomulin"/>
</dbReference>
<gene>
    <name evidence="1" type="ORF">INT45_006470</name>
</gene>
<dbReference type="Pfam" id="PF08568">
    <property type="entry name" value="Kinetochor_Ybp2"/>
    <property type="match status" value="1"/>
</dbReference>
<keyword evidence="2" id="KW-1185">Reference proteome</keyword>
<dbReference type="GO" id="GO:0005737">
    <property type="term" value="C:cytoplasm"/>
    <property type="evidence" value="ECO:0007669"/>
    <property type="project" value="TreeGrafter"/>
</dbReference>
<accession>A0A8H7VSE8</accession>
<dbReference type="Proteomes" id="UP000646827">
    <property type="component" value="Unassembled WGS sequence"/>
</dbReference>
<proteinExistence type="predicted"/>
<comment type="caution">
    <text evidence="1">The sequence shown here is derived from an EMBL/GenBank/DDBJ whole genome shotgun (WGS) entry which is preliminary data.</text>
</comment>
<dbReference type="PANTHER" id="PTHR15430:SF1">
    <property type="entry name" value="GLOMULIN"/>
    <property type="match status" value="1"/>
</dbReference>
<dbReference type="InterPro" id="IPR019516">
    <property type="entry name" value="Glomulin/ALF4"/>
</dbReference>
<organism evidence="1 2">
    <name type="scientific">Circinella minor</name>
    <dbReference type="NCBI Taxonomy" id="1195481"/>
    <lineage>
        <taxon>Eukaryota</taxon>
        <taxon>Fungi</taxon>
        <taxon>Fungi incertae sedis</taxon>
        <taxon>Mucoromycota</taxon>
        <taxon>Mucoromycotina</taxon>
        <taxon>Mucoromycetes</taxon>
        <taxon>Mucorales</taxon>
        <taxon>Lichtheimiaceae</taxon>
        <taxon>Circinella</taxon>
    </lineage>
</organism>
<evidence type="ECO:0000313" key="2">
    <source>
        <dbReference type="Proteomes" id="UP000646827"/>
    </source>
</evidence>
<reference evidence="1 2" key="1">
    <citation type="submission" date="2020-12" db="EMBL/GenBank/DDBJ databases">
        <title>Metabolic potential, ecology and presence of endohyphal bacteria is reflected in genomic diversity of Mucoromycotina.</title>
        <authorList>
            <person name="Muszewska A."/>
            <person name="Okrasinska A."/>
            <person name="Steczkiewicz K."/>
            <person name="Drgas O."/>
            <person name="Orlowska M."/>
            <person name="Perlinska-Lenart U."/>
            <person name="Aleksandrzak-Piekarczyk T."/>
            <person name="Szatraj K."/>
            <person name="Zielenkiewicz U."/>
            <person name="Pilsyk S."/>
            <person name="Malc E."/>
            <person name="Mieczkowski P."/>
            <person name="Kruszewska J.S."/>
            <person name="Biernat P."/>
            <person name="Pawlowska J."/>
        </authorList>
    </citation>
    <scope>NUCLEOTIDE SEQUENCE [LARGE SCALE GENOMIC DNA]</scope>
    <source>
        <strain evidence="1 2">CBS 142.35</strain>
    </source>
</reference>
<dbReference type="AlphaFoldDB" id="A0A8H7VSE8"/>
<name>A0A8H7VSE8_9FUNG</name>
<evidence type="ECO:0000313" key="1">
    <source>
        <dbReference type="EMBL" id="KAG2227063.1"/>
    </source>
</evidence>
<protein>
    <submittedName>
        <fullName evidence="1">Uncharacterized protein</fullName>
    </submittedName>
</protein>
<dbReference type="PANTHER" id="PTHR15430">
    <property type="entry name" value="GLOMULIN"/>
    <property type="match status" value="1"/>
</dbReference>
<dbReference type="EMBL" id="JAEPRB010000011">
    <property type="protein sequence ID" value="KAG2227063.1"/>
    <property type="molecule type" value="Genomic_DNA"/>
</dbReference>
<dbReference type="GO" id="GO:0055105">
    <property type="term" value="F:ubiquitin-protein transferase inhibitor activity"/>
    <property type="evidence" value="ECO:0007669"/>
    <property type="project" value="TreeGrafter"/>
</dbReference>
<dbReference type="OrthoDB" id="5396786at2759"/>